<dbReference type="RefSeq" id="WP_369328231.1">
    <property type="nucleotide sequence ID" value="NZ_JAULBC010000001.1"/>
</dbReference>
<gene>
    <name evidence="1" type="ORF">QTN47_04980</name>
</gene>
<evidence type="ECO:0000313" key="1">
    <source>
        <dbReference type="EMBL" id="MEX6686834.1"/>
    </source>
</evidence>
<proteinExistence type="predicted"/>
<dbReference type="EMBL" id="JAULBC010000001">
    <property type="protein sequence ID" value="MEX6686834.1"/>
    <property type="molecule type" value="Genomic_DNA"/>
</dbReference>
<comment type="caution">
    <text evidence="1">The sequence shown here is derived from an EMBL/GenBank/DDBJ whole genome shotgun (WGS) entry which is preliminary data.</text>
</comment>
<sequence>MKKIKVIIERAGDGTFSAYSEKVDGIYGMGDTPNKAKESALKSLNLFIKNNNIKYIPKELQGKYELVFKFDTESLLNYYKGIFSNAGLERLTNINQRQLQHYSSGLKKPLPKQRKKIETALHQLGRELLSVEL</sequence>
<evidence type="ECO:0008006" key="3">
    <source>
        <dbReference type="Google" id="ProtNLM"/>
    </source>
</evidence>
<name>A0ABV3ZC91_9BACT</name>
<protein>
    <recommendedName>
        <fullName evidence="3">Type II toxin-antitoxin system HicB family antitoxin</fullName>
    </recommendedName>
</protein>
<keyword evidence="2" id="KW-1185">Reference proteome</keyword>
<dbReference type="Proteomes" id="UP001560573">
    <property type="component" value="Unassembled WGS sequence"/>
</dbReference>
<accession>A0ABV3ZC91</accession>
<reference evidence="1 2" key="1">
    <citation type="submission" date="2023-07" db="EMBL/GenBank/DDBJ databases">
        <authorList>
            <person name="Lian W.-H."/>
        </authorList>
    </citation>
    <scope>NUCLEOTIDE SEQUENCE [LARGE SCALE GENOMIC DNA]</scope>
    <source>
        <strain evidence="1 2">SYSU DXS3180</strain>
    </source>
</reference>
<organism evidence="1 2">
    <name type="scientific">Danxiaibacter flavus</name>
    <dbReference type="NCBI Taxonomy" id="3049108"/>
    <lineage>
        <taxon>Bacteria</taxon>
        <taxon>Pseudomonadati</taxon>
        <taxon>Bacteroidota</taxon>
        <taxon>Chitinophagia</taxon>
        <taxon>Chitinophagales</taxon>
        <taxon>Chitinophagaceae</taxon>
        <taxon>Danxiaibacter</taxon>
    </lineage>
</organism>
<evidence type="ECO:0000313" key="2">
    <source>
        <dbReference type="Proteomes" id="UP001560573"/>
    </source>
</evidence>